<feature type="compositionally biased region" description="Low complexity" evidence="2">
    <location>
        <begin position="226"/>
        <end position="235"/>
    </location>
</feature>
<evidence type="ECO:0000256" key="2">
    <source>
        <dbReference type="SAM" id="MobiDB-lite"/>
    </source>
</evidence>
<accession>A0AAW0GU66</accession>
<feature type="region of interest" description="Disordered" evidence="2">
    <location>
        <begin position="1"/>
        <end position="24"/>
    </location>
</feature>
<dbReference type="AlphaFoldDB" id="A0AAW0GU66"/>
<evidence type="ECO:0000313" key="3">
    <source>
        <dbReference type="EMBL" id="KAK7795026.1"/>
    </source>
</evidence>
<evidence type="ECO:0000313" key="4">
    <source>
        <dbReference type="Proteomes" id="UP001488838"/>
    </source>
</evidence>
<feature type="region of interest" description="Disordered" evidence="2">
    <location>
        <begin position="330"/>
        <end position="349"/>
    </location>
</feature>
<keyword evidence="1" id="KW-0175">Coiled coil</keyword>
<keyword evidence="4" id="KW-1185">Reference proteome</keyword>
<dbReference type="EMBL" id="JBBHLL010004307">
    <property type="protein sequence ID" value="KAK7795026.1"/>
    <property type="molecule type" value="Genomic_DNA"/>
</dbReference>
<sequence length="349" mass="39262">STQIAAHSRTGVSRGSPRYLHDPVPPPRELALGLPQPLARSHGPFLTVQAAARAPATMLFYSFSNPSWARMWSWNPALRGPVSHIKLTDHQGSVVCYVHLPADEVDTQLLQDAARKEALQQKTTNLLQRKMGMKRLLMEFDRHLGKKLLCLDCGIDWTQKPTERGMLNLPKAGLQQAKTAGMESSDERGALILWRAMDTNTVEEDPAEERAIGEHLKEEMGRRQGKNSSNNLKNNMKTPDPSDLTTEGLERPIPEEVENSVIMKAIESLKQGMNNSLKEIEDKYNKKLEEMSKEMEDKYNKKVEEMSKFVNDTLGNQEKAIKQILRLTMDGDADGDPHWSTGLSPPWSK</sequence>
<organism evidence="3 4">
    <name type="scientific">Myodes glareolus</name>
    <name type="common">Bank vole</name>
    <name type="synonym">Clethrionomys glareolus</name>
    <dbReference type="NCBI Taxonomy" id="447135"/>
    <lineage>
        <taxon>Eukaryota</taxon>
        <taxon>Metazoa</taxon>
        <taxon>Chordata</taxon>
        <taxon>Craniata</taxon>
        <taxon>Vertebrata</taxon>
        <taxon>Euteleostomi</taxon>
        <taxon>Mammalia</taxon>
        <taxon>Eutheria</taxon>
        <taxon>Euarchontoglires</taxon>
        <taxon>Glires</taxon>
        <taxon>Rodentia</taxon>
        <taxon>Myomorpha</taxon>
        <taxon>Muroidea</taxon>
        <taxon>Cricetidae</taxon>
        <taxon>Arvicolinae</taxon>
        <taxon>Myodes</taxon>
    </lineage>
</organism>
<feature type="compositionally biased region" description="Polar residues" evidence="2">
    <location>
        <begin position="1"/>
        <end position="13"/>
    </location>
</feature>
<dbReference type="Proteomes" id="UP001488838">
    <property type="component" value="Unassembled WGS sequence"/>
</dbReference>
<proteinExistence type="predicted"/>
<reference evidence="3 4" key="1">
    <citation type="journal article" date="2023" name="bioRxiv">
        <title>Conserved and derived expression patterns and positive selection on dental genes reveal complex evolutionary context of ever-growing rodent molars.</title>
        <authorList>
            <person name="Calamari Z.T."/>
            <person name="Song A."/>
            <person name="Cohen E."/>
            <person name="Akter M."/>
            <person name="Roy R.D."/>
            <person name="Hallikas O."/>
            <person name="Christensen M.M."/>
            <person name="Li P."/>
            <person name="Marangoni P."/>
            <person name="Jernvall J."/>
            <person name="Klein O.D."/>
        </authorList>
    </citation>
    <scope>NUCLEOTIDE SEQUENCE [LARGE SCALE GENOMIC DNA]</scope>
    <source>
        <strain evidence="3">V071</strain>
    </source>
</reference>
<gene>
    <name evidence="3" type="ORF">U0070_020319</name>
</gene>
<feature type="coiled-coil region" evidence="1">
    <location>
        <begin position="263"/>
        <end position="305"/>
    </location>
</feature>
<comment type="caution">
    <text evidence="3">The sequence shown here is derived from an EMBL/GenBank/DDBJ whole genome shotgun (WGS) entry which is preliminary data.</text>
</comment>
<protein>
    <submittedName>
        <fullName evidence="3">Uncharacterized protein</fullName>
    </submittedName>
</protein>
<evidence type="ECO:0000256" key="1">
    <source>
        <dbReference type="SAM" id="Coils"/>
    </source>
</evidence>
<feature type="non-terminal residue" evidence="3">
    <location>
        <position position="1"/>
    </location>
</feature>
<name>A0AAW0GU66_MYOGA</name>
<feature type="region of interest" description="Disordered" evidence="2">
    <location>
        <begin position="214"/>
        <end position="248"/>
    </location>
</feature>